<dbReference type="AlphaFoldDB" id="A0A7R9AB51"/>
<evidence type="ECO:0000259" key="6">
    <source>
        <dbReference type="Pfam" id="PF00909"/>
    </source>
</evidence>
<evidence type="ECO:0000256" key="1">
    <source>
        <dbReference type="ARBA" id="ARBA00004141"/>
    </source>
</evidence>
<keyword evidence="2 5" id="KW-0812">Transmembrane</keyword>
<evidence type="ECO:0000256" key="3">
    <source>
        <dbReference type="ARBA" id="ARBA00022989"/>
    </source>
</evidence>
<dbReference type="GO" id="GO:0005886">
    <property type="term" value="C:plasma membrane"/>
    <property type="evidence" value="ECO:0007669"/>
    <property type="project" value="TreeGrafter"/>
</dbReference>
<comment type="subcellular location">
    <subcellularLocation>
        <location evidence="1">Membrane</location>
        <topology evidence="1">Multi-pass membrane protein</topology>
    </subcellularLocation>
</comment>
<evidence type="ECO:0000256" key="2">
    <source>
        <dbReference type="ARBA" id="ARBA00022692"/>
    </source>
</evidence>
<keyword evidence="8" id="KW-1185">Reference proteome</keyword>
<sequence length="346" mass="38384">MERSTVPVPDPDPDPQLAVLPVTPSTSSAPQRPSALMLFVGHSFARRVHTHACNHNDPASLQHPDKVVRMDTLRLTSLRRTFAGDGVHLNSEGFHRYIQKKRIVDLEDVINAILGSVVAVTAGCAFYEPWESLMVGFLSGMAVVLFFPLYDVLRIDDPVGSFAVHRIGGLSGTLCVGIFIKRDTLLKLVKYNGLIHGGGFYLLGIQALGVLSITVWNALTTFIFLKAENLVIPIRMKSYEEILAADFVEHNIRHAGIDYDVIMKALESPGHVIKEPWCHSIHPELQHQAAMKEWFVNLKTTGRISSATGEVKPSGGSNREEWKDEVGKFYDVEWSVLRSPVASPRK</sequence>
<dbReference type="EMBL" id="CAJPEV010003040">
    <property type="protein sequence ID" value="CAG0898740.1"/>
    <property type="molecule type" value="Genomic_DNA"/>
</dbReference>
<gene>
    <name evidence="7" type="ORF">DSTB1V02_LOCUS10498</name>
</gene>
<dbReference type="InterPro" id="IPR024041">
    <property type="entry name" value="NH4_transpt_AmtB-like_dom"/>
</dbReference>
<feature type="domain" description="Ammonium transporter AmtB-like" evidence="6">
    <location>
        <begin position="97"/>
        <end position="251"/>
    </location>
</feature>
<dbReference type="GO" id="GO:0097272">
    <property type="term" value="P:ammonium homeostasis"/>
    <property type="evidence" value="ECO:0007669"/>
    <property type="project" value="TreeGrafter"/>
</dbReference>
<dbReference type="OrthoDB" id="534912at2759"/>
<feature type="transmembrane region" description="Helical" evidence="5">
    <location>
        <begin position="109"/>
        <end position="127"/>
    </location>
</feature>
<feature type="transmembrane region" description="Helical" evidence="5">
    <location>
        <begin position="133"/>
        <end position="150"/>
    </location>
</feature>
<proteinExistence type="predicted"/>
<feature type="transmembrane region" description="Helical" evidence="5">
    <location>
        <begin position="200"/>
        <end position="225"/>
    </location>
</feature>
<organism evidence="7">
    <name type="scientific">Darwinula stevensoni</name>
    <dbReference type="NCBI Taxonomy" id="69355"/>
    <lineage>
        <taxon>Eukaryota</taxon>
        <taxon>Metazoa</taxon>
        <taxon>Ecdysozoa</taxon>
        <taxon>Arthropoda</taxon>
        <taxon>Crustacea</taxon>
        <taxon>Oligostraca</taxon>
        <taxon>Ostracoda</taxon>
        <taxon>Podocopa</taxon>
        <taxon>Podocopida</taxon>
        <taxon>Darwinulocopina</taxon>
        <taxon>Darwinuloidea</taxon>
        <taxon>Darwinulidae</taxon>
        <taxon>Darwinula</taxon>
    </lineage>
</organism>
<name>A0A7R9AB51_9CRUS</name>
<evidence type="ECO:0000313" key="7">
    <source>
        <dbReference type="EMBL" id="CAD7250729.1"/>
    </source>
</evidence>
<protein>
    <recommendedName>
        <fullName evidence="6">Ammonium transporter AmtB-like domain-containing protein</fullName>
    </recommendedName>
</protein>
<dbReference type="Gene3D" id="1.10.3430.10">
    <property type="entry name" value="Ammonium transporter AmtB like domains"/>
    <property type="match status" value="1"/>
</dbReference>
<dbReference type="GO" id="GO:0008519">
    <property type="term" value="F:ammonium channel activity"/>
    <property type="evidence" value="ECO:0007669"/>
    <property type="project" value="InterPro"/>
</dbReference>
<dbReference type="PANTHER" id="PTHR11730:SF58">
    <property type="entry name" value="AMMONIUM TRANSPORTER"/>
    <property type="match status" value="1"/>
</dbReference>
<dbReference type="Proteomes" id="UP000677054">
    <property type="component" value="Unassembled WGS sequence"/>
</dbReference>
<dbReference type="Pfam" id="PF00909">
    <property type="entry name" value="Ammonium_transp"/>
    <property type="match status" value="1"/>
</dbReference>
<dbReference type="SUPFAM" id="SSF111352">
    <property type="entry name" value="Ammonium transporter"/>
    <property type="match status" value="1"/>
</dbReference>
<accession>A0A7R9AB51</accession>
<keyword evidence="3 5" id="KW-1133">Transmembrane helix</keyword>
<evidence type="ECO:0000313" key="8">
    <source>
        <dbReference type="Proteomes" id="UP000677054"/>
    </source>
</evidence>
<dbReference type="PANTHER" id="PTHR11730">
    <property type="entry name" value="AMMONIUM TRANSPORTER"/>
    <property type="match status" value="1"/>
</dbReference>
<dbReference type="InterPro" id="IPR029020">
    <property type="entry name" value="Ammonium/urea_transptr"/>
</dbReference>
<evidence type="ECO:0000256" key="4">
    <source>
        <dbReference type="ARBA" id="ARBA00023136"/>
    </source>
</evidence>
<dbReference type="EMBL" id="LR902557">
    <property type="protein sequence ID" value="CAD7250729.1"/>
    <property type="molecule type" value="Genomic_DNA"/>
</dbReference>
<keyword evidence="4 5" id="KW-0472">Membrane</keyword>
<reference evidence="7" key="1">
    <citation type="submission" date="2020-11" db="EMBL/GenBank/DDBJ databases">
        <authorList>
            <person name="Tran Van P."/>
        </authorList>
    </citation>
    <scope>NUCLEOTIDE SEQUENCE</scope>
</reference>
<evidence type="ECO:0000256" key="5">
    <source>
        <dbReference type="SAM" id="Phobius"/>
    </source>
</evidence>
<feature type="transmembrane region" description="Helical" evidence="5">
    <location>
        <begin position="162"/>
        <end position="180"/>
    </location>
</feature>